<proteinExistence type="predicted"/>
<accession>A0AC60QIB6</accession>
<dbReference type="Proteomes" id="UP000805193">
    <property type="component" value="Unassembled WGS sequence"/>
</dbReference>
<reference evidence="1 2" key="1">
    <citation type="journal article" date="2020" name="Cell">
        <title>Large-Scale Comparative Analyses of Tick Genomes Elucidate Their Genetic Diversity and Vector Capacities.</title>
        <authorList>
            <consortium name="Tick Genome and Microbiome Consortium (TIGMIC)"/>
            <person name="Jia N."/>
            <person name="Wang J."/>
            <person name="Shi W."/>
            <person name="Du L."/>
            <person name="Sun Y."/>
            <person name="Zhan W."/>
            <person name="Jiang J.F."/>
            <person name="Wang Q."/>
            <person name="Zhang B."/>
            <person name="Ji P."/>
            <person name="Bell-Sakyi L."/>
            <person name="Cui X.M."/>
            <person name="Yuan T.T."/>
            <person name="Jiang B.G."/>
            <person name="Yang W.F."/>
            <person name="Lam T.T."/>
            <person name="Chang Q.C."/>
            <person name="Ding S.J."/>
            <person name="Wang X.J."/>
            <person name="Zhu J.G."/>
            <person name="Ruan X.D."/>
            <person name="Zhao L."/>
            <person name="Wei J.T."/>
            <person name="Ye R.Z."/>
            <person name="Que T.C."/>
            <person name="Du C.H."/>
            <person name="Zhou Y.H."/>
            <person name="Cheng J.X."/>
            <person name="Dai P.F."/>
            <person name="Guo W.B."/>
            <person name="Han X.H."/>
            <person name="Huang E.J."/>
            <person name="Li L.F."/>
            <person name="Wei W."/>
            <person name="Gao Y.C."/>
            <person name="Liu J.Z."/>
            <person name="Shao H.Z."/>
            <person name="Wang X."/>
            <person name="Wang C.C."/>
            <person name="Yang T.C."/>
            <person name="Huo Q.B."/>
            <person name="Li W."/>
            <person name="Chen H.Y."/>
            <person name="Chen S.E."/>
            <person name="Zhou L.G."/>
            <person name="Ni X.B."/>
            <person name="Tian J.H."/>
            <person name="Sheng Y."/>
            <person name="Liu T."/>
            <person name="Pan Y.S."/>
            <person name="Xia L.Y."/>
            <person name="Li J."/>
            <person name="Zhao F."/>
            <person name="Cao W.C."/>
        </authorList>
    </citation>
    <scope>NUCLEOTIDE SEQUENCE [LARGE SCALE GENOMIC DNA]</scope>
    <source>
        <strain evidence="1">Iper-2018</strain>
    </source>
</reference>
<name>A0AC60QIB6_IXOPE</name>
<comment type="caution">
    <text evidence="1">The sequence shown here is derived from an EMBL/GenBank/DDBJ whole genome shotgun (WGS) entry which is preliminary data.</text>
</comment>
<evidence type="ECO:0000313" key="2">
    <source>
        <dbReference type="Proteomes" id="UP000805193"/>
    </source>
</evidence>
<protein>
    <submittedName>
        <fullName evidence="1">Uncharacterized protein</fullName>
    </submittedName>
</protein>
<organism evidence="1 2">
    <name type="scientific">Ixodes persulcatus</name>
    <name type="common">Taiga tick</name>
    <dbReference type="NCBI Taxonomy" id="34615"/>
    <lineage>
        <taxon>Eukaryota</taxon>
        <taxon>Metazoa</taxon>
        <taxon>Ecdysozoa</taxon>
        <taxon>Arthropoda</taxon>
        <taxon>Chelicerata</taxon>
        <taxon>Arachnida</taxon>
        <taxon>Acari</taxon>
        <taxon>Parasitiformes</taxon>
        <taxon>Ixodida</taxon>
        <taxon>Ixodoidea</taxon>
        <taxon>Ixodidae</taxon>
        <taxon>Ixodinae</taxon>
        <taxon>Ixodes</taxon>
    </lineage>
</organism>
<keyword evidence="2" id="KW-1185">Reference proteome</keyword>
<dbReference type="EMBL" id="JABSTQ010008793">
    <property type="protein sequence ID" value="KAG0434059.1"/>
    <property type="molecule type" value="Genomic_DNA"/>
</dbReference>
<gene>
    <name evidence="1" type="ORF">HPB47_019377</name>
</gene>
<sequence>MDVVVKSSSDEMDALPTSVEKNEEAPVAIKTYSGYRVPKSAAALAHLAHVRHRFHCCTFSCSFSTDSQSEFSDHLDGHAKSGHQLMCIYCGETVQSSSELLSHLNARHWTLQHQCAICLYRGSCKLYVQCHFAHAHQHALFTSLVVLPHPQDNHFPRSSSLLTEVTHRPYRCGFLGCDFFIRDTAAFTEHLRQSHCEATCFACSECNQKRGSIAQLMEHLTEHGFAAVQCGYCPATATSMSGILLHLCYCHAEVDPKFLIRDNDLEENFHSGTSKCTISQDAMLENSRFVKFQQRCYCCSRMLTGFRELKAHMALEHQLSPVAEELADRLFASYDYTVAVQEGRCPFCSFVAEDSVALQEHILYQELQCIDVRQQSEGIWHGDEDDSRLRAWAEANLRFQRRHYVCPECPETFDTTSNLGLHVRRHYVYYPVACKLCGTTLRGLVSRDRHMSQEHGLKDSKSEHCGLMPEDVSAKVQEVISRQEAGLEEHGCKQCGFKSRSSSYIEEHRLRCRIIVEDESELPLPFKCCVCRAAFGLLCPLLEHGFWHHGFSYFCTDCYFGADDEGALRKGGHPCRGRDAFLVENKQQGSRLTDRSALYISQLTVVKDWEVYYKSRDFEYEGLDRLFVHLFERKVMVVDLLGVVNFEGYVRLCDVEV</sequence>
<evidence type="ECO:0000313" key="1">
    <source>
        <dbReference type="EMBL" id="KAG0434059.1"/>
    </source>
</evidence>